<accession>A0A6C0M167</accession>
<feature type="transmembrane region" description="Helical" evidence="1">
    <location>
        <begin position="232"/>
        <end position="263"/>
    </location>
</feature>
<dbReference type="EMBL" id="MN740631">
    <property type="protein sequence ID" value="QHU36786.1"/>
    <property type="molecule type" value="Genomic_DNA"/>
</dbReference>
<feature type="transmembrane region" description="Helical" evidence="1">
    <location>
        <begin position="58"/>
        <end position="79"/>
    </location>
</feature>
<organism evidence="2">
    <name type="scientific">viral metagenome</name>
    <dbReference type="NCBI Taxonomy" id="1070528"/>
    <lineage>
        <taxon>unclassified sequences</taxon>
        <taxon>metagenomes</taxon>
        <taxon>organismal metagenomes</taxon>
    </lineage>
</organism>
<dbReference type="AlphaFoldDB" id="A0A6C0M167"/>
<keyword evidence="1" id="KW-1133">Transmembrane helix</keyword>
<proteinExistence type="predicted"/>
<protein>
    <submittedName>
        <fullName evidence="2">Uncharacterized protein</fullName>
    </submittedName>
</protein>
<evidence type="ECO:0000313" key="2">
    <source>
        <dbReference type="EMBL" id="QHU36786.1"/>
    </source>
</evidence>
<feature type="transmembrane region" description="Helical" evidence="1">
    <location>
        <begin position="269"/>
        <end position="293"/>
    </location>
</feature>
<evidence type="ECO:0000256" key="1">
    <source>
        <dbReference type="SAM" id="Phobius"/>
    </source>
</evidence>
<keyword evidence="1" id="KW-0812">Transmembrane</keyword>
<reference evidence="2" key="1">
    <citation type="journal article" date="2020" name="Nature">
        <title>Giant virus diversity and host interactions through global metagenomics.</title>
        <authorList>
            <person name="Schulz F."/>
            <person name="Roux S."/>
            <person name="Paez-Espino D."/>
            <person name="Jungbluth S."/>
            <person name="Walsh D.A."/>
            <person name="Denef V.J."/>
            <person name="McMahon K.D."/>
            <person name="Konstantinidis K.T."/>
            <person name="Eloe-Fadrosh E.A."/>
            <person name="Kyrpides N.C."/>
            <person name="Woyke T."/>
        </authorList>
    </citation>
    <scope>NUCLEOTIDE SEQUENCE</scope>
    <source>
        <strain evidence="2">GVMAG-S-1035124-57</strain>
    </source>
</reference>
<keyword evidence="1" id="KW-0472">Membrane</keyword>
<name>A0A6C0M167_9ZZZZ</name>
<sequence length="315" mass="34751">MEVLRRVAESIGQLTENVGGIANPNGNANANVSDNNSHFGTFSAWIKFLYKNKTFDQLLTDIVLSLLVIFLYLCAYAYAKVRANSNMIRENWPVYRCNPAYMPFAGMVMQPTDMSNSEYAQMNFEYCLQNTLNNVAKSFMEPLYYTQSLAGSILNGIASALNNLRELIYYIRNGITSVIADIMARTLNVMQPVMYIIIKIRDVIGKIQGLVTTQLYTIYGAYKTMLSGLRAIFEIIVIILIALVATIVGVWIGVAVAIAFGPFGIPTMIALTATGVVLTAFFVGVAVPLGYIADFMAKTLKISGLAVIPSKPRRR</sequence>